<dbReference type="EMBL" id="GEBQ01023837">
    <property type="protein sequence ID" value="JAT16140.1"/>
    <property type="molecule type" value="Transcribed_RNA"/>
</dbReference>
<gene>
    <name evidence="1" type="ORF">g.252</name>
</gene>
<feature type="non-terminal residue" evidence="1">
    <location>
        <position position="196"/>
    </location>
</feature>
<accession>A0A1B6KXI0</accession>
<organism evidence="1">
    <name type="scientific">Graphocephala atropunctata</name>
    <dbReference type="NCBI Taxonomy" id="36148"/>
    <lineage>
        <taxon>Eukaryota</taxon>
        <taxon>Metazoa</taxon>
        <taxon>Ecdysozoa</taxon>
        <taxon>Arthropoda</taxon>
        <taxon>Hexapoda</taxon>
        <taxon>Insecta</taxon>
        <taxon>Pterygota</taxon>
        <taxon>Neoptera</taxon>
        <taxon>Paraneoptera</taxon>
        <taxon>Hemiptera</taxon>
        <taxon>Auchenorrhyncha</taxon>
        <taxon>Membracoidea</taxon>
        <taxon>Cicadellidae</taxon>
        <taxon>Cicadellinae</taxon>
        <taxon>Cicadellini</taxon>
        <taxon>Graphocephala</taxon>
    </lineage>
</organism>
<protein>
    <submittedName>
        <fullName evidence="1">Uncharacterized protein</fullName>
    </submittedName>
</protein>
<name>A0A1B6KXI0_9HEMI</name>
<proteinExistence type="predicted"/>
<feature type="non-terminal residue" evidence="1">
    <location>
        <position position="1"/>
    </location>
</feature>
<sequence length="196" mass="22398">YLAISGPQKPQIISLTSNKPIDVEHNQLGDEEYTVDKQLFDSAISPSPDQMIISSTKLNTKLPSNNQTFSSINSIKERFENLPGDKRKVVFDVEQDLASFKNVTIYRDIFGGNKDVEYNQKNAELIYKENMPSLNENKNKNNCSFLHTFNDDRLPHITAVERQSNDIENKKELPLFEIPAFENVSKICISNSRKLD</sequence>
<dbReference type="AlphaFoldDB" id="A0A1B6KXI0"/>
<reference evidence="1" key="1">
    <citation type="submission" date="2015-11" db="EMBL/GenBank/DDBJ databases">
        <title>De novo transcriptome assembly of four potential Pierce s Disease insect vectors from Arizona vineyards.</title>
        <authorList>
            <person name="Tassone E.E."/>
        </authorList>
    </citation>
    <scope>NUCLEOTIDE SEQUENCE</scope>
</reference>
<evidence type="ECO:0000313" key="1">
    <source>
        <dbReference type="EMBL" id="JAT16140.1"/>
    </source>
</evidence>